<dbReference type="SUPFAM" id="SSF48452">
    <property type="entry name" value="TPR-like"/>
    <property type="match status" value="2"/>
</dbReference>
<comment type="caution">
    <text evidence="5">The sequence shown here is derived from an EMBL/GenBank/DDBJ whole genome shotgun (WGS) entry which is preliminary data.</text>
</comment>
<dbReference type="InterPro" id="IPR019734">
    <property type="entry name" value="TPR_rpt"/>
</dbReference>
<gene>
    <name evidence="4" type="ORF">IZO911_LOCUS44281</name>
    <name evidence="5" type="ORF">KXQ929_LOCUS38084</name>
</gene>
<dbReference type="EMBL" id="CAJNOE010002576">
    <property type="protein sequence ID" value="CAF1486902.1"/>
    <property type="molecule type" value="Genomic_DNA"/>
</dbReference>
<dbReference type="AlphaFoldDB" id="A0A819ZMM5"/>
<dbReference type="PANTHER" id="PTHR45641">
    <property type="entry name" value="TETRATRICOPEPTIDE REPEAT PROTEIN (AFU_ORTHOLOGUE AFUA_6G03870)"/>
    <property type="match status" value="1"/>
</dbReference>
<evidence type="ECO:0000313" key="6">
    <source>
        <dbReference type="Proteomes" id="UP000663868"/>
    </source>
</evidence>
<protein>
    <recommendedName>
        <fullName evidence="7">NAD(P)(+)--arginine ADP-ribosyltransferase</fullName>
    </recommendedName>
</protein>
<evidence type="ECO:0000256" key="2">
    <source>
        <dbReference type="ARBA" id="ARBA00022803"/>
    </source>
</evidence>
<dbReference type="EMBL" id="CAJOBB010006605">
    <property type="protein sequence ID" value="CAF4165760.1"/>
    <property type="molecule type" value="Genomic_DNA"/>
</dbReference>
<organism evidence="5 6">
    <name type="scientific">Adineta steineri</name>
    <dbReference type="NCBI Taxonomy" id="433720"/>
    <lineage>
        <taxon>Eukaryota</taxon>
        <taxon>Metazoa</taxon>
        <taxon>Spiralia</taxon>
        <taxon>Gnathifera</taxon>
        <taxon>Rotifera</taxon>
        <taxon>Eurotatoria</taxon>
        <taxon>Bdelloidea</taxon>
        <taxon>Adinetida</taxon>
        <taxon>Adinetidae</taxon>
        <taxon>Adineta</taxon>
    </lineage>
</organism>
<dbReference type="Proteomes" id="UP000663860">
    <property type="component" value="Unassembled WGS sequence"/>
</dbReference>
<name>A0A819ZMM5_9BILA</name>
<evidence type="ECO:0000256" key="1">
    <source>
        <dbReference type="ARBA" id="ARBA00022737"/>
    </source>
</evidence>
<keyword evidence="2 3" id="KW-0802">TPR repeat</keyword>
<evidence type="ECO:0000313" key="4">
    <source>
        <dbReference type="EMBL" id="CAF1486902.1"/>
    </source>
</evidence>
<keyword evidence="1" id="KW-0677">Repeat</keyword>
<dbReference type="Gene3D" id="1.25.40.10">
    <property type="entry name" value="Tetratricopeptide repeat domain"/>
    <property type="match status" value="2"/>
</dbReference>
<dbReference type="Pfam" id="PF13424">
    <property type="entry name" value="TPR_12"/>
    <property type="match status" value="1"/>
</dbReference>
<dbReference type="InterPro" id="IPR011990">
    <property type="entry name" value="TPR-like_helical_dom_sf"/>
</dbReference>
<evidence type="ECO:0000256" key="3">
    <source>
        <dbReference type="PROSITE-ProRule" id="PRU00339"/>
    </source>
</evidence>
<dbReference type="Pfam" id="PF13374">
    <property type="entry name" value="TPR_10"/>
    <property type="match status" value="1"/>
</dbReference>
<accession>A0A819ZMM5</accession>
<sequence>METPPPLDDLSILWIGSLPCSQHFESLLLFTKIFQTIASSIPYMKKLRDEDQVFCVIATKFSTDNIAVLRTFRQITRFYILTEDKLDGYSCFSDVESLFSCLQKDISIYYRSLTAPWNVFSWNVNETSLRQLSTDNAAFVWHQLILDIIQKLPDIDQLEAKKEFLDECRLEYDNNNSMKRWIEQFDREFNSMEATMWYTRDIFVYKLLNRALRMQEVDIIYKCRFMLKQLCRQLAELHQLSIDLPIETVYRTQKCSLEEFEKLQNSQGRLIAMSSFLSTSIDEAVSMRFANTEGKEPDGAQWLLYKIAIPDDMKESHTFAYIGKTNVSANPSELEVLLAPGAVFQVDSVPELMVDGFVWCINLRLATNQQCEEIDKMMNSIRERHAHLPNTLLTLGAILAEIGYFNSSLRFYQTLLRQTLPQSSNLPYSLAACVYSDIAALYYERGQYNQAIHFADRALDIDWQCRPRNIMSLLKDCLNRGVILSESNRNVEAMCAFVCALILIQILENSQTSLHLTPRHNKEYVEVCGQLYNNIGMFAQKLGKFSAAFEYYEKCYVIFKDSNDMISCSKVRLNMATLHSQMKEYAEASPLFHEAIEIQKRVYPHSKHAILSKSYASLALCCANMGQHEEALQHISTSLDIELSQQPYNYVTLANCYHNFAVVRTMRNEYQEALKCVQDTLHYAQKAGLHNDHPDIQMYRQSIITVRMNLVTNAEQTISI</sequence>
<reference evidence="5" key="1">
    <citation type="submission" date="2021-02" db="EMBL/GenBank/DDBJ databases">
        <authorList>
            <person name="Nowell W R."/>
        </authorList>
    </citation>
    <scope>NUCLEOTIDE SEQUENCE</scope>
</reference>
<dbReference type="PROSITE" id="PS51996">
    <property type="entry name" value="TR_MART"/>
    <property type="match status" value="1"/>
</dbReference>
<dbReference type="Pfam" id="PF13181">
    <property type="entry name" value="TPR_8"/>
    <property type="match status" value="1"/>
</dbReference>
<dbReference type="SMART" id="SM00028">
    <property type="entry name" value="TPR"/>
    <property type="match status" value="5"/>
</dbReference>
<dbReference type="Gene3D" id="3.90.176.10">
    <property type="entry name" value="Toxin ADP-ribosyltransferase, Chain A, domain 1"/>
    <property type="match status" value="1"/>
</dbReference>
<feature type="repeat" description="TPR" evidence="3">
    <location>
        <begin position="569"/>
        <end position="602"/>
    </location>
</feature>
<dbReference type="Proteomes" id="UP000663868">
    <property type="component" value="Unassembled WGS sequence"/>
</dbReference>
<proteinExistence type="predicted"/>
<evidence type="ECO:0008006" key="7">
    <source>
        <dbReference type="Google" id="ProtNLM"/>
    </source>
</evidence>
<feature type="repeat" description="TPR" evidence="3">
    <location>
        <begin position="432"/>
        <end position="465"/>
    </location>
</feature>
<evidence type="ECO:0000313" key="5">
    <source>
        <dbReference type="EMBL" id="CAF4165760.1"/>
    </source>
</evidence>
<dbReference type="PROSITE" id="PS50005">
    <property type="entry name" value="TPR"/>
    <property type="match status" value="2"/>
</dbReference>
<dbReference type="PANTHER" id="PTHR45641:SF19">
    <property type="entry name" value="NEPHROCYSTIN-3"/>
    <property type="match status" value="1"/>
</dbReference>
<dbReference type="SUPFAM" id="SSF56399">
    <property type="entry name" value="ADP-ribosylation"/>
    <property type="match status" value="1"/>
</dbReference>